<name>A0A2U9P570_STRAS</name>
<sequence>MRVRHALLGTLAGAALVVGGLAAPAAQAAGSGAAAVTCGNAYWPHHDYDSGSGTVTKSGSAAVHTGPYGACTTVGYVSEGARVTYDCYVVNDYGNTWTWVRDANGSSLGWIYDAYLSNGGATSRC</sequence>
<dbReference type="KEGG" id="sact:DMT42_20115"/>
<keyword evidence="1" id="KW-0732">Signal</keyword>
<dbReference type="OrthoDB" id="4335260at2"/>
<evidence type="ECO:0000259" key="2">
    <source>
        <dbReference type="PROSITE" id="PS51781"/>
    </source>
</evidence>
<evidence type="ECO:0000313" key="3">
    <source>
        <dbReference type="EMBL" id="AWT44384.1"/>
    </source>
</evidence>
<dbReference type="RefSeq" id="WP_110629285.1">
    <property type="nucleotide sequence ID" value="NZ_CP029788.1"/>
</dbReference>
<gene>
    <name evidence="3" type="ORF">DMT42_20115</name>
</gene>
<evidence type="ECO:0000256" key="1">
    <source>
        <dbReference type="SAM" id="SignalP"/>
    </source>
</evidence>
<evidence type="ECO:0000313" key="4">
    <source>
        <dbReference type="Proteomes" id="UP000247634"/>
    </source>
</evidence>
<dbReference type="InterPro" id="IPR036179">
    <property type="entry name" value="Ig-like_dom_sf"/>
</dbReference>
<reference evidence="3 4" key="1">
    <citation type="submission" date="2018-06" db="EMBL/GenBank/DDBJ databases">
        <title>The complete genome sequence of a nosiheptide producer Streptomyces actuosus ATCC 25421: deducing the ability of producing a new class III lantibiotics.</title>
        <authorList>
            <person name="Liu W."/>
            <person name="Sun F."/>
            <person name="Hu Y."/>
        </authorList>
    </citation>
    <scope>NUCLEOTIDE SEQUENCE [LARGE SCALE GENOMIC DNA]</scope>
    <source>
        <strain evidence="3 4">ATCC 25421</strain>
    </source>
</reference>
<keyword evidence="4" id="KW-1185">Reference proteome</keyword>
<dbReference type="PROSITE" id="PS51781">
    <property type="entry name" value="SH3B"/>
    <property type="match status" value="1"/>
</dbReference>
<dbReference type="AlphaFoldDB" id="A0A2U9P570"/>
<feature type="signal peptide" evidence="1">
    <location>
        <begin position="1"/>
        <end position="28"/>
    </location>
</feature>
<proteinExistence type="predicted"/>
<dbReference type="InterPro" id="IPR003646">
    <property type="entry name" value="SH3-like_bac-type"/>
</dbReference>
<protein>
    <recommendedName>
        <fullName evidence="2">SH3b domain-containing protein</fullName>
    </recommendedName>
</protein>
<feature type="domain" description="SH3b" evidence="2">
    <location>
        <begin position="50"/>
        <end position="120"/>
    </location>
</feature>
<feature type="chain" id="PRO_5016020105" description="SH3b domain-containing protein" evidence="1">
    <location>
        <begin position="29"/>
        <end position="125"/>
    </location>
</feature>
<dbReference type="SUPFAM" id="SSF48726">
    <property type="entry name" value="Immunoglobulin"/>
    <property type="match status" value="1"/>
</dbReference>
<dbReference type="EMBL" id="CP029788">
    <property type="protein sequence ID" value="AWT44384.1"/>
    <property type="molecule type" value="Genomic_DNA"/>
</dbReference>
<organism evidence="3 4">
    <name type="scientific">Streptomyces actuosus</name>
    <dbReference type="NCBI Taxonomy" id="1885"/>
    <lineage>
        <taxon>Bacteria</taxon>
        <taxon>Bacillati</taxon>
        <taxon>Actinomycetota</taxon>
        <taxon>Actinomycetes</taxon>
        <taxon>Kitasatosporales</taxon>
        <taxon>Streptomycetaceae</taxon>
        <taxon>Streptomyces</taxon>
    </lineage>
</organism>
<dbReference type="Proteomes" id="UP000247634">
    <property type="component" value="Chromosome"/>
</dbReference>
<accession>A0A2U9P570</accession>